<feature type="compositionally biased region" description="Low complexity" evidence="6">
    <location>
        <begin position="387"/>
        <end position="403"/>
    </location>
</feature>
<dbReference type="PANTHER" id="PTHR42909">
    <property type="entry name" value="ZGC:136858"/>
    <property type="match status" value="1"/>
</dbReference>
<keyword evidence="8" id="KW-1185">Reference proteome</keyword>
<feature type="region of interest" description="Disordered" evidence="6">
    <location>
        <begin position="376"/>
        <end position="414"/>
    </location>
</feature>
<evidence type="ECO:0000256" key="3">
    <source>
        <dbReference type="ARBA" id="ARBA00023211"/>
    </source>
</evidence>
<keyword evidence="1" id="KW-0479">Metal-binding</keyword>
<dbReference type="Pfam" id="PF04227">
    <property type="entry name" value="Indigoidine_A"/>
    <property type="match status" value="1"/>
</dbReference>
<keyword evidence="3" id="KW-0464">Manganese</keyword>
<dbReference type="PROSITE" id="PS00584">
    <property type="entry name" value="PFKB_KINASES_2"/>
    <property type="match status" value="1"/>
</dbReference>
<dbReference type="Gene3D" id="3.40.1790.10">
    <property type="entry name" value="Indigoidine synthase domain"/>
    <property type="match status" value="1"/>
</dbReference>
<dbReference type="EMBL" id="CP141883">
    <property type="protein sequence ID" value="WRT65479.1"/>
    <property type="molecule type" value="Genomic_DNA"/>
</dbReference>
<evidence type="ECO:0000256" key="6">
    <source>
        <dbReference type="SAM" id="MobiDB-lite"/>
    </source>
</evidence>
<evidence type="ECO:0000256" key="2">
    <source>
        <dbReference type="ARBA" id="ARBA00022801"/>
    </source>
</evidence>
<dbReference type="InterPro" id="IPR007342">
    <property type="entry name" value="PsuG"/>
</dbReference>
<dbReference type="InterPro" id="IPR029056">
    <property type="entry name" value="Ribokinase-like"/>
</dbReference>
<dbReference type="InterPro" id="IPR022830">
    <property type="entry name" value="Indigdn_synthA-like"/>
</dbReference>
<dbReference type="InterPro" id="IPR002173">
    <property type="entry name" value="Carboh/pur_kinase_PfkB_CS"/>
</dbReference>
<feature type="compositionally biased region" description="Polar residues" evidence="6">
    <location>
        <begin position="376"/>
        <end position="386"/>
    </location>
</feature>
<accession>A0ABZ1CWE6</accession>
<gene>
    <name evidence="7" type="ORF">IL334_002422</name>
</gene>
<reference evidence="7 8" key="1">
    <citation type="submission" date="2024-01" db="EMBL/GenBank/DDBJ databases">
        <title>Comparative genomics of Cryptococcus and Kwoniella reveals pathogenesis evolution and contrasting modes of karyotype evolution via chromosome fusion or intercentromeric recombination.</title>
        <authorList>
            <person name="Coelho M.A."/>
            <person name="David-Palma M."/>
            <person name="Shea T."/>
            <person name="Bowers K."/>
            <person name="McGinley-Smith S."/>
            <person name="Mohammad A.W."/>
            <person name="Gnirke A."/>
            <person name="Yurkov A.M."/>
            <person name="Nowrousian M."/>
            <person name="Sun S."/>
            <person name="Cuomo C.A."/>
            <person name="Heitman J."/>
        </authorList>
    </citation>
    <scope>NUCLEOTIDE SEQUENCE [LARGE SCALE GENOMIC DNA]</scope>
    <source>
        <strain evidence="7">CBS 11374</strain>
    </source>
</reference>
<dbReference type="RefSeq" id="XP_062790219.1">
    <property type="nucleotide sequence ID" value="XM_062934168.1"/>
</dbReference>
<sequence>MLTRIFRRGLSVHPHQRLGSIIARKGIHDLVTAKRLWGNRMVISEEVHHALSTSQPVIALESAIITHGMPHPTNLNTASSLETIIRSKGVAPATIALINGKIHVGLTESDLIQLSDPDSMISKGAVKISRRDLGPSIAMKKTGGTTVAGTMYIAESLGIKVFVTGGIGGVHRGAENSMDISADLLELGRTPMAVFCAGAKSILDIPRTLEVLETQGVCVASYGDNQDFPAFYTPSSGCQSPWRVGDADAAARLIYTQLTLPSKLATLIGVPIPSEYADAGLEVQRSVEQAVRESVEKGIDKAGKEVTPWLLKRVGELTGGKALGLNVNLIENNARIGADVAVKLAELYRLESEFGIGREKRNGRGNAFNYIYSPPSSSAKRLSQNNPISSSTTAVPTSSPKSTIRSTPSGGTLPPPQVMVFGSAAIDLTSTSPSRLEPRTTTPGTIFVSPGGVGRNIAEAAQNILPENSVQLVSLFGSTAPNAHNHSDGEEINLDKPDAFGKLLMLELASAGLRIDGLIGQIGKATAACSLTLEKNGDLVAGVADMCIVETMSPDVVEQSIKRQKPEMVVFDCNITSKVIDAILKTCGELNIPTFCDPTSLPKIPRLTTSLLSLLPSSPSDPRPLTHLSPNVLELDNLYSLLTSSHSDEVEEKSWEYINSLNLTSNWRNAVERFTNQITPQTNYKDKEWISNQGIITKMIGCLPFISSFWLKASNRGLLHLHLTSTPPSPVSSSSTEIEARGRDSISYKLDDGGVHKGKWIVLTHYPSPDINQDEIVSTTGAGDTLVGGIIAGLINAQQDEQAYVEKALQRVKRSLMSRRAVG</sequence>
<dbReference type="PANTHER" id="PTHR42909:SF1">
    <property type="entry name" value="CARBOHYDRATE KINASE PFKB DOMAIN-CONTAINING PROTEIN"/>
    <property type="match status" value="1"/>
</dbReference>
<dbReference type="SUPFAM" id="SSF110581">
    <property type="entry name" value="Indigoidine synthase A-like"/>
    <property type="match status" value="1"/>
</dbReference>
<protein>
    <recommendedName>
        <fullName evidence="9">Indigoidine synthase A family protein</fullName>
    </recommendedName>
</protein>
<dbReference type="SUPFAM" id="SSF53613">
    <property type="entry name" value="Ribokinase-like"/>
    <property type="match status" value="1"/>
</dbReference>
<evidence type="ECO:0000256" key="1">
    <source>
        <dbReference type="ARBA" id="ARBA00022723"/>
    </source>
</evidence>
<evidence type="ECO:0008006" key="9">
    <source>
        <dbReference type="Google" id="ProtNLM"/>
    </source>
</evidence>
<name>A0ABZ1CWE6_9TREE</name>
<evidence type="ECO:0000313" key="7">
    <source>
        <dbReference type="EMBL" id="WRT65479.1"/>
    </source>
</evidence>
<evidence type="ECO:0000313" key="8">
    <source>
        <dbReference type="Proteomes" id="UP001329825"/>
    </source>
</evidence>
<proteinExistence type="inferred from homology"/>
<evidence type="ECO:0000256" key="5">
    <source>
        <dbReference type="ARBA" id="ARBA00023295"/>
    </source>
</evidence>
<dbReference type="GeneID" id="87954553"/>
<keyword evidence="2" id="KW-0378">Hydrolase</keyword>
<dbReference type="HAMAP" id="MF_01876">
    <property type="entry name" value="PsiMP_glycosidase"/>
    <property type="match status" value="1"/>
</dbReference>
<keyword evidence="4" id="KW-0456">Lyase</keyword>
<keyword evidence="5" id="KW-0326">Glycosidase</keyword>
<organism evidence="7 8">
    <name type="scientific">Kwoniella shivajii</name>
    <dbReference type="NCBI Taxonomy" id="564305"/>
    <lineage>
        <taxon>Eukaryota</taxon>
        <taxon>Fungi</taxon>
        <taxon>Dikarya</taxon>
        <taxon>Basidiomycota</taxon>
        <taxon>Agaricomycotina</taxon>
        <taxon>Tremellomycetes</taxon>
        <taxon>Tremellales</taxon>
        <taxon>Cryptococcaceae</taxon>
        <taxon>Kwoniella</taxon>
    </lineage>
</organism>
<dbReference type="Gene3D" id="3.40.1190.20">
    <property type="match status" value="2"/>
</dbReference>
<evidence type="ECO:0000256" key="4">
    <source>
        <dbReference type="ARBA" id="ARBA00023239"/>
    </source>
</evidence>
<dbReference type="Proteomes" id="UP001329825">
    <property type="component" value="Chromosome 3"/>
</dbReference>